<gene>
    <name evidence="4" type="ORF">NEUTE1DRAFT_49002</name>
</gene>
<dbReference type="GeneID" id="20828186"/>
<dbReference type="AlphaFoldDB" id="F8MV25"/>
<dbReference type="VEuPathDB" id="FungiDB:NEUTE1DRAFT_49002"/>
<evidence type="ECO:0000256" key="3">
    <source>
        <dbReference type="SAM" id="Phobius"/>
    </source>
</evidence>
<keyword evidence="2" id="KW-0496">Mitochondrion</keyword>
<evidence type="ECO:0000256" key="2">
    <source>
        <dbReference type="ARBA" id="ARBA00023128"/>
    </source>
</evidence>
<dbReference type="OrthoDB" id="5152741at2759"/>
<dbReference type="Gene3D" id="3.10.10.10">
    <property type="entry name" value="HIV Type 1 Reverse Transcriptase, subunit A, domain 1"/>
    <property type="match status" value="1"/>
</dbReference>
<dbReference type="PANTHER" id="PTHR15503:SF22">
    <property type="entry name" value="TRANSPOSON TY3-I GAG POLYPROTEIN"/>
    <property type="match status" value="1"/>
</dbReference>
<feature type="transmembrane region" description="Helical" evidence="3">
    <location>
        <begin position="24"/>
        <end position="43"/>
    </location>
</feature>
<keyword evidence="3" id="KW-0472">Membrane</keyword>
<dbReference type="RefSeq" id="XP_009853838.1">
    <property type="nucleotide sequence ID" value="XM_009855536.1"/>
</dbReference>
<comment type="subcellular location">
    <subcellularLocation>
        <location evidence="1">Mitochondrion</location>
    </subcellularLocation>
</comment>
<dbReference type="Proteomes" id="UP000008065">
    <property type="component" value="Unassembled WGS sequence"/>
</dbReference>
<organism evidence="4 5">
    <name type="scientific">Neurospora tetrasperma (strain FGSC 2508 / ATCC MYA-4615 / P0657)</name>
    <dbReference type="NCBI Taxonomy" id="510951"/>
    <lineage>
        <taxon>Eukaryota</taxon>
        <taxon>Fungi</taxon>
        <taxon>Dikarya</taxon>
        <taxon>Ascomycota</taxon>
        <taxon>Pezizomycotina</taxon>
        <taxon>Sordariomycetes</taxon>
        <taxon>Sordariomycetidae</taxon>
        <taxon>Sordariales</taxon>
        <taxon>Sordariaceae</taxon>
        <taxon>Neurospora</taxon>
    </lineage>
</organism>
<evidence type="ECO:0000313" key="5">
    <source>
        <dbReference type="Proteomes" id="UP000008065"/>
    </source>
</evidence>
<evidence type="ECO:0000256" key="1">
    <source>
        <dbReference type="ARBA" id="ARBA00004173"/>
    </source>
</evidence>
<dbReference type="InterPro" id="IPR032567">
    <property type="entry name" value="RTL1-rel"/>
</dbReference>
<dbReference type="InterPro" id="IPR043502">
    <property type="entry name" value="DNA/RNA_pol_sf"/>
</dbReference>
<reference evidence="5" key="1">
    <citation type="journal article" date="2011" name="Genetics">
        <title>Massive changes in genome architecture accompany the transition to self-fertility in the filamentous fungus Neurospora tetrasperma.</title>
        <authorList>
            <person name="Ellison C.E."/>
            <person name="Stajich J.E."/>
            <person name="Jacobson D.J."/>
            <person name="Natvig D.O."/>
            <person name="Lapidus A."/>
            <person name="Foster B."/>
            <person name="Aerts A."/>
            <person name="Riley R."/>
            <person name="Lindquist E.A."/>
            <person name="Grigoriev I.V."/>
            <person name="Taylor J.W."/>
        </authorList>
    </citation>
    <scope>NUCLEOTIDE SEQUENCE [LARGE SCALE GENOMIC DNA]</scope>
    <source>
        <strain evidence="5">FGSC 2508 / P0657</strain>
    </source>
</reference>
<keyword evidence="3" id="KW-1133">Transmembrane helix</keyword>
<keyword evidence="5" id="KW-1185">Reference proteome</keyword>
<sequence>GYSPFYEMSSNELEVVRKYILENLLKGFIEVISSLWAAFILFIKKVNGSLCFCIDY</sequence>
<accession>F8MV25</accession>
<keyword evidence="3" id="KW-0812">Transmembrane</keyword>
<dbReference type="GO" id="GO:0005739">
    <property type="term" value="C:mitochondrion"/>
    <property type="evidence" value="ECO:0007669"/>
    <property type="project" value="UniProtKB-SubCell"/>
</dbReference>
<evidence type="ECO:0000313" key="4">
    <source>
        <dbReference type="EMBL" id="EGO54650.1"/>
    </source>
</evidence>
<proteinExistence type="predicted"/>
<dbReference type="HOGENOM" id="CLU_3019942_0_0_1"/>
<dbReference type="KEGG" id="nte:NEUTE1DRAFT49002"/>
<dbReference type="PANTHER" id="PTHR15503">
    <property type="entry name" value="LDOC1 RELATED"/>
    <property type="match status" value="1"/>
</dbReference>
<feature type="non-terminal residue" evidence="4">
    <location>
        <position position="1"/>
    </location>
</feature>
<dbReference type="EMBL" id="GL891307">
    <property type="protein sequence ID" value="EGO54650.1"/>
    <property type="molecule type" value="Genomic_DNA"/>
</dbReference>
<protein>
    <submittedName>
        <fullName evidence="4">Uncharacterized protein</fullName>
    </submittedName>
</protein>
<dbReference type="SUPFAM" id="SSF56672">
    <property type="entry name" value="DNA/RNA polymerases"/>
    <property type="match status" value="1"/>
</dbReference>
<name>F8MV25_NEUT8</name>